<comment type="caution">
    <text evidence="5">The sequence shown here is derived from an EMBL/GenBank/DDBJ whole genome shotgun (WGS) entry which is preliminary data.</text>
</comment>
<gene>
    <name evidence="5" type="ORF">SLEP1_g41208</name>
</gene>
<feature type="region of interest" description="Disordered" evidence="2">
    <location>
        <begin position="641"/>
        <end position="753"/>
    </location>
</feature>
<dbReference type="Gene3D" id="3.30.70.330">
    <property type="match status" value="1"/>
</dbReference>
<sequence>MRERGRVRDWDSGTGHRARHRRSAPGNEKIRIQERGRQWKGVDTRQLIWNGNRYEHREGGFDRGQWEEGNWSKHMQWGYDRGQYKQATAFFFTNMPEEWSYTEMWRTFGKFGRVFDIYCPQRRSKSGRRFGFVRFLNVRNTRELEKQLDQLKVEGQKLWVNLAKYPEEKHKGETARRIIPSSEIVQGKSYADAVRGQEGREYGKSVEKTTMSTLMRGEDKSRAHETQKQPKSGPIWRQKKREEVWSGLEFNVKKEELLWLQGSCVGVAHSVEIVPNLQEKFYMEGYFSCRLRAMGGKLVLMDGQDKDEIKDLVEGAPEWLGQWFSEVKPWSPSMVAKERFVWIRCQGVPLHAWCPEFFEELALVWGKCICLDDSTSKKRRFDVARFLISTSKMDTISVHREVKVNGVVYELRFSEEELTNSLFSLKYDFRPSFNSDSEIEEYWSDATDYTAGCVGVSDGEEGGDNAGEYLSGRGSLPSKERGSKLAVTSNSEAKFEFARKSNDEDRSDKQARRSHSRVGEEESVDVVADSLELDLEEDDAGERGDIEKCVSGSKVGTVSNPKLAARAGDYGPDTHPSRDPFVGYGSNGNWAGEGELIENWAEEGLNSSPLKGREVRTIGGIKKKLTPENSGTKVTNTLEKCSSCSNERGSIEGSREEETSTTQKEEKKKEKEKEQIVHFCLPKINPSRIHEDEEEKQGQMRSEANGGRGSVGAVAEEEESVIKKLEELETRDRAAKEKESLKGPNKEQKETKKSGIDRKFCRLLWGAEDFDWVAKDAVGLSGGMVCIWNSKVLRMMKVWEGENFIGIQGRWVAEDVCVNIINIYSPGHLAVKNVEEKVGSKAVTLEMREFNNFIMEAELIDTPLVGRKFTWYQPSGKLMSRIDRFLLSEEWLNKWGEATQWGLTRSVSDHCPILLRHQKVNWGPKPFRFFDVWLEQEGCQEVIREAWRKENTHGWAGFRLKEKLKSTKEALKIWSRNMVPEIERKMREAMTEIAQLDVKGEAIQLSEGEIERRKQASLIVWDNIRFKESMMQQKSRKAWLANGDANMKYFHNCVKGRWKRNEINSIHVKGVQLTEVDKMKEEIANFFEETFSEEQWVRPSVEGLQFKQISPAANDYLIAPFTEEEIKTAVWDCESSKAPGPDGFNFKFIKSEWETIRGDVTEFLHEFQKNGKIVKGLNTSFIVLVPKVENPQKIEEYRPISLIGGIYKILAKLLANRLKKVLEGIVGEQQMAFLSGRQLMDGVVIANEVIDEVKKKRKEAFLFKIDLEKAYDKVSWRFLDFMMQKSGFSNTWREWIMECLRSSMVSVLVNGSPTRQFSMSRGLRQGDPLSPFLFLIIAEGINGLVMKAVEKGLLEGVEVGGKGFKISHLQYADDTLLFGTATEENVWAMKSILRTFELVLGLKINFNKSQLIGIGVKEEWLEKMAWILCCKKGVLPFKYLGVPIGGRSGKLSFWKPVLEGVNRKLSTWNGRFLSLGGRITLINSVLTSLPVFWMSVFLIPKGTILFLDKIRRRFLWGGVEGGKKINWVRWDKVCRDKEQGGLGVKDLRKFNLALLGKWWGRLVNEEEGLWKEVILQKYGKVGEPRFNWLREGYGSGSRWWRDICRLNVLDQENDGWLAKGLNIKIGEGDSVKFWWDDWSGRGILANKYPRLYLISVGKDNTVSQMGWWLNGSWIWKLQWRRRLYSWEVQEETEILKEIQETTITKGKADVREWIHSNTGDKIPTKANLFKRGIIQNMEDCKCELCGHQLEETSHLFTHCKVAYDLWNACFRWWGIRTVLDRDGCKVFQQHPSALKVAGLKEGWSCIWFVVVWTLWLARNNSIFNGKVADNCRLLELVHLRSFSWLKYRKKGCLFSLSDWIQEPVACLRGVAAKTGKTEC</sequence>
<feature type="compositionally biased region" description="Basic and acidic residues" evidence="2">
    <location>
        <begin position="1"/>
        <end position="11"/>
    </location>
</feature>
<feature type="domain" description="RRM" evidence="3">
    <location>
        <begin position="88"/>
        <end position="165"/>
    </location>
</feature>
<dbReference type="GO" id="GO:0003723">
    <property type="term" value="F:RNA binding"/>
    <property type="evidence" value="ECO:0007669"/>
    <property type="project" value="UniProtKB-UniRule"/>
</dbReference>
<evidence type="ECO:0000259" key="3">
    <source>
        <dbReference type="PROSITE" id="PS50102"/>
    </source>
</evidence>
<dbReference type="InterPro" id="IPR043502">
    <property type="entry name" value="DNA/RNA_pol_sf"/>
</dbReference>
<organism evidence="5 6">
    <name type="scientific">Rubroshorea leprosula</name>
    <dbReference type="NCBI Taxonomy" id="152421"/>
    <lineage>
        <taxon>Eukaryota</taxon>
        <taxon>Viridiplantae</taxon>
        <taxon>Streptophyta</taxon>
        <taxon>Embryophyta</taxon>
        <taxon>Tracheophyta</taxon>
        <taxon>Spermatophyta</taxon>
        <taxon>Magnoliopsida</taxon>
        <taxon>eudicotyledons</taxon>
        <taxon>Gunneridae</taxon>
        <taxon>Pentapetalae</taxon>
        <taxon>rosids</taxon>
        <taxon>malvids</taxon>
        <taxon>Malvales</taxon>
        <taxon>Dipterocarpaceae</taxon>
        <taxon>Rubroshorea</taxon>
    </lineage>
</organism>
<dbReference type="InterPro" id="IPR000477">
    <property type="entry name" value="RT_dom"/>
</dbReference>
<feature type="compositionally biased region" description="Basic and acidic residues" evidence="2">
    <location>
        <begin position="216"/>
        <end position="228"/>
    </location>
</feature>
<dbReference type="PANTHER" id="PTHR33116:SF75">
    <property type="entry name" value="RIBONUCLEASE H PROTEIN"/>
    <property type="match status" value="1"/>
</dbReference>
<dbReference type="InterPro" id="IPR036691">
    <property type="entry name" value="Endo/exonu/phosph_ase_sf"/>
</dbReference>
<dbReference type="PROSITE" id="PS50102">
    <property type="entry name" value="RRM"/>
    <property type="match status" value="1"/>
</dbReference>
<evidence type="ECO:0000256" key="1">
    <source>
        <dbReference type="PROSITE-ProRule" id="PRU00176"/>
    </source>
</evidence>
<dbReference type="Pfam" id="PF00078">
    <property type="entry name" value="RVT_1"/>
    <property type="match status" value="1"/>
</dbReference>
<evidence type="ECO:0000313" key="6">
    <source>
        <dbReference type="Proteomes" id="UP001054252"/>
    </source>
</evidence>
<reference evidence="5 6" key="1">
    <citation type="journal article" date="2021" name="Commun. Biol.">
        <title>The genome of Shorea leprosula (Dipterocarpaceae) highlights the ecological relevance of drought in aseasonal tropical rainforests.</title>
        <authorList>
            <person name="Ng K.K.S."/>
            <person name="Kobayashi M.J."/>
            <person name="Fawcett J.A."/>
            <person name="Hatakeyama M."/>
            <person name="Paape T."/>
            <person name="Ng C.H."/>
            <person name="Ang C.C."/>
            <person name="Tnah L.H."/>
            <person name="Lee C.T."/>
            <person name="Nishiyama T."/>
            <person name="Sese J."/>
            <person name="O'Brien M.J."/>
            <person name="Copetti D."/>
            <person name="Mohd Noor M.I."/>
            <person name="Ong R.C."/>
            <person name="Putra M."/>
            <person name="Sireger I.Z."/>
            <person name="Indrioko S."/>
            <person name="Kosugi Y."/>
            <person name="Izuno A."/>
            <person name="Isagi Y."/>
            <person name="Lee S.L."/>
            <person name="Shimizu K.K."/>
        </authorList>
    </citation>
    <scope>NUCLEOTIDE SEQUENCE [LARGE SCALE GENOMIC DNA]</scope>
    <source>
        <strain evidence="5">214</strain>
    </source>
</reference>
<dbReference type="Pfam" id="PF13966">
    <property type="entry name" value="zf-RVT"/>
    <property type="match status" value="1"/>
</dbReference>
<accession>A0AAV5L5W9</accession>
<dbReference type="Proteomes" id="UP001054252">
    <property type="component" value="Unassembled WGS sequence"/>
</dbReference>
<evidence type="ECO:0008006" key="7">
    <source>
        <dbReference type="Google" id="ProtNLM"/>
    </source>
</evidence>
<feature type="region of interest" description="Disordered" evidence="2">
    <location>
        <begin position="455"/>
        <end position="527"/>
    </location>
</feature>
<dbReference type="SUPFAM" id="SSF54928">
    <property type="entry name" value="RNA-binding domain, RBD"/>
    <property type="match status" value="1"/>
</dbReference>
<evidence type="ECO:0000256" key="2">
    <source>
        <dbReference type="SAM" id="MobiDB-lite"/>
    </source>
</evidence>
<proteinExistence type="predicted"/>
<feature type="compositionally biased region" description="Basic and acidic residues" evidence="2">
    <location>
        <begin position="649"/>
        <end position="676"/>
    </location>
</feature>
<feature type="compositionally biased region" description="Basic and acidic residues" evidence="2">
    <location>
        <begin position="720"/>
        <end position="753"/>
    </location>
</feature>
<dbReference type="SUPFAM" id="SSF56672">
    <property type="entry name" value="DNA/RNA polymerases"/>
    <property type="match status" value="1"/>
</dbReference>
<protein>
    <recommendedName>
        <fullName evidence="7">LINE-1 reverse transcriptase-like</fullName>
    </recommendedName>
</protein>
<name>A0AAV5L5W9_9ROSI</name>
<dbReference type="CDD" id="cd01650">
    <property type="entry name" value="RT_nLTR_like"/>
    <property type="match status" value="1"/>
</dbReference>
<feature type="region of interest" description="Disordered" evidence="2">
    <location>
        <begin position="215"/>
        <end position="236"/>
    </location>
</feature>
<keyword evidence="6" id="KW-1185">Reference proteome</keyword>
<dbReference type="InterPro" id="IPR000504">
    <property type="entry name" value="RRM_dom"/>
</dbReference>
<feature type="compositionally biased region" description="Basic and acidic residues" evidence="2">
    <location>
        <begin position="493"/>
        <end position="511"/>
    </location>
</feature>
<evidence type="ECO:0000259" key="4">
    <source>
        <dbReference type="PROSITE" id="PS50878"/>
    </source>
</evidence>
<feature type="domain" description="Reverse transcriptase" evidence="4">
    <location>
        <begin position="1166"/>
        <end position="1444"/>
    </location>
</feature>
<dbReference type="SUPFAM" id="SSF56219">
    <property type="entry name" value="DNase I-like"/>
    <property type="match status" value="1"/>
</dbReference>
<feature type="region of interest" description="Disordered" evidence="2">
    <location>
        <begin position="1"/>
        <end position="29"/>
    </location>
</feature>
<dbReference type="SMART" id="SM00360">
    <property type="entry name" value="RRM"/>
    <property type="match status" value="1"/>
</dbReference>
<keyword evidence="1" id="KW-0694">RNA-binding</keyword>
<dbReference type="InterPro" id="IPR026960">
    <property type="entry name" value="RVT-Znf"/>
</dbReference>
<dbReference type="Gene3D" id="3.60.10.10">
    <property type="entry name" value="Endonuclease/exonuclease/phosphatase"/>
    <property type="match status" value="1"/>
</dbReference>
<dbReference type="EMBL" id="BPVZ01000096">
    <property type="protein sequence ID" value="GKV32614.1"/>
    <property type="molecule type" value="Genomic_DNA"/>
</dbReference>
<dbReference type="PANTHER" id="PTHR33116">
    <property type="entry name" value="REVERSE TRANSCRIPTASE ZINC-BINDING DOMAIN-CONTAINING PROTEIN-RELATED-RELATED"/>
    <property type="match status" value="1"/>
</dbReference>
<dbReference type="InterPro" id="IPR012677">
    <property type="entry name" value="Nucleotide-bd_a/b_plait_sf"/>
</dbReference>
<dbReference type="Pfam" id="PF00076">
    <property type="entry name" value="RRM_1"/>
    <property type="match status" value="1"/>
</dbReference>
<dbReference type="InterPro" id="IPR035979">
    <property type="entry name" value="RBD_domain_sf"/>
</dbReference>
<evidence type="ECO:0000313" key="5">
    <source>
        <dbReference type="EMBL" id="GKV32614.1"/>
    </source>
</evidence>
<dbReference type="PROSITE" id="PS50878">
    <property type="entry name" value="RT_POL"/>
    <property type="match status" value="1"/>
</dbReference>